<keyword evidence="5 8" id="KW-0732">Signal</keyword>
<evidence type="ECO:0000313" key="9">
    <source>
        <dbReference type="EMBL" id="AKA86818.1"/>
    </source>
</evidence>
<evidence type="ECO:0000256" key="1">
    <source>
        <dbReference type="ARBA" id="ARBA00004571"/>
    </source>
</evidence>
<reference evidence="9" key="1">
    <citation type="submission" date="2014-06" db="EMBL/GenBank/DDBJ databases">
        <title>Isolation and characterization of encoding halotolerant polycyclic aromatic hydrocarbon dioxygenase genes from Halophilic Bacterial Consortium degrading Phenanthrene.</title>
        <authorList>
            <person name="Hui W."/>
            <person name="Guang G."/>
        </authorList>
    </citation>
    <scope>NUCLEOTIDE SEQUENCE</scope>
</reference>
<evidence type="ECO:0000256" key="5">
    <source>
        <dbReference type="ARBA" id="ARBA00022729"/>
    </source>
</evidence>
<evidence type="ECO:0000256" key="6">
    <source>
        <dbReference type="ARBA" id="ARBA00023136"/>
    </source>
</evidence>
<evidence type="ECO:0000256" key="7">
    <source>
        <dbReference type="ARBA" id="ARBA00023237"/>
    </source>
</evidence>
<evidence type="ECO:0000256" key="2">
    <source>
        <dbReference type="ARBA" id="ARBA00008163"/>
    </source>
</evidence>
<name>A0A0E3KAU7_9BACT</name>
<dbReference type="Pfam" id="PF03349">
    <property type="entry name" value="Toluene_X"/>
    <property type="match status" value="1"/>
</dbReference>
<comment type="similarity">
    <text evidence="2">Belongs to the OmpP1/FadL family.</text>
</comment>
<keyword evidence="4" id="KW-0812">Transmembrane</keyword>
<evidence type="ECO:0000256" key="8">
    <source>
        <dbReference type="SAM" id="SignalP"/>
    </source>
</evidence>
<dbReference type="EMBL" id="KM025345">
    <property type="protein sequence ID" value="AKA86818.1"/>
    <property type="molecule type" value="Genomic_DNA"/>
</dbReference>
<dbReference type="GO" id="GO:0015483">
    <property type="term" value="F:long-chain fatty acid transporting porin activity"/>
    <property type="evidence" value="ECO:0007669"/>
    <property type="project" value="TreeGrafter"/>
</dbReference>
<dbReference type="InterPro" id="IPR005017">
    <property type="entry name" value="OMPP1/FadL/TodX"/>
</dbReference>
<keyword evidence="3" id="KW-1134">Transmembrane beta strand</keyword>
<organism evidence="9">
    <name type="scientific">bacterium enrichment culture</name>
    <dbReference type="NCBI Taxonomy" id="207831"/>
    <lineage>
        <taxon>Bacteria</taxon>
        <taxon>environmental samples</taxon>
    </lineage>
</organism>
<evidence type="ECO:0000256" key="4">
    <source>
        <dbReference type="ARBA" id="ARBA00022692"/>
    </source>
</evidence>
<dbReference type="PANTHER" id="PTHR35093">
    <property type="entry name" value="OUTER MEMBRANE PROTEIN NMB0088-RELATED"/>
    <property type="match status" value="1"/>
</dbReference>
<dbReference type="GO" id="GO:0009279">
    <property type="term" value="C:cell outer membrane"/>
    <property type="evidence" value="ECO:0007669"/>
    <property type="project" value="UniProtKB-SubCell"/>
</dbReference>
<feature type="chain" id="PRO_5002410826" evidence="8">
    <location>
        <begin position="22"/>
        <end position="460"/>
    </location>
</feature>
<sequence length="460" mass="49355">MKYRILTGLCVPLMFSNGAGAANVLNFEGFGPVSRALGGAGVAHNIGAAGMMYNPATLGLMEEGAELYIGLDVVGTDVETVNEATGEKAESGRNSASKNRGPVYYAPQMAYTNDISKLKLGVGVFALGGLGDEFGDSSFLSRTTTNNVDTGLGNSTRLLNLRIPFAAAYKVNDRLIVGGSVAAVSTALNLQLLLDASQVGALAGAGRVSGSLVPTLMSVPNLSGAHIDFTKDEIAGGGVDGWGWGGKLGFTYQISDATRLGMSYRLETHVEDLSGDAVVTAIDDKNNQIPLSGKVKIRDFQSPAQFSLGISHELSDQLTVLVDYNRVFWEDVMTDIDINFVQDGTGGNIDILLPQNYKDINIYNIGAEYRYSQEWTFRAGFSHADSVLPNNYLLAVLPAQLQNHLTGGFSYFWNEHSTFEVALSYAFEKTMSNDSLPNTSVPIESSHRQLNAVLGYSYRF</sequence>
<dbReference type="AlphaFoldDB" id="A0A0E3KAU7"/>
<comment type="subcellular location">
    <subcellularLocation>
        <location evidence="1">Cell outer membrane</location>
        <topology evidence="1">Multi-pass membrane protein</topology>
    </subcellularLocation>
</comment>
<dbReference type="SUPFAM" id="SSF56935">
    <property type="entry name" value="Porins"/>
    <property type="match status" value="1"/>
</dbReference>
<keyword evidence="7" id="KW-0998">Cell outer membrane</keyword>
<evidence type="ECO:0000256" key="3">
    <source>
        <dbReference type="ARBA" id="ARBA00022452"/>
    </source>
</evidence>
<dbReference type="PANTHER" id="PTHR35093:SF8">
    <property type="entry name" value="OUTER MEMBRANE PROTEIN NMB0088-RELATED"/>
    <property type="match status" value="1"/>
</dbReference>
<keyword evidence="6" id="KW-0472">Membrane</keyword>
<feature type="signal peptide" evidence="8">
    <location>
        <begin position="1"/>
        <end position="21"/>
    </location>
</feature>
<accession>A0A0E3KAU7</accession>
<protein>
    <submittedName>
        <fullName evidence="9">Menberane protein</fullName>
    </submittedName>
</protein>
<dbReference type="Gene3D" id="2.40.160.60">
    <property type="entry name" value="Outer membrane protein transport protein (OMPP1/FadL/TodX)"/>
    <property type="match status" value="1"/>
</dbReference>
<proteinExistence type="inferred from homology"/>